<gene>
    <name evidence="5" type="ORF">EZS28_001423</name>
</gene>
<keyword evidence="1" id="KW-0862">Zinc</keyword>
<name>A0A5J4X7A5_9EUKA</name>
<keyword evidence="2" id="KW-0175">Coiled coil</keyword>
<feature type="coiled-coil region" evidence="2">
    <location>
        <begin position="43"/>
        <end position="73"/>
    </location>
</feature>
<proteinExistence type="predicted"/>
<evidence type="ECO:0000313" key="6">
    <source>
        <dbReference type="Proteomes" id="UP000324800"/>
    </source>
</evidence>
<dbReference type="Pfam" id="PF15545">
    <property type="entry name" value="Ntox8"/>
    <property type="match status" value="1"/>
</dbReference>
<feature type="compositionally biased region" description="Polar residues" evidence="3">
    <location>
        <begin position="95"/>
        <end position="107"/>
    </location>
</feature>
<dbReference type="Proteomes" id="UP000324800">
    <property type="component" value="Unassembled WGS sequence"/>
</dbReference>
<dbReference type="PROSITE" id="PS50157">
    <property type="entry name" value="ZINC_FINGER_C2H2_2"/>
    <property type="match status" value="1"/>
</dbReference>
<dbReference type="PROSITE" id="PS00028">
    <property type="entry name" value="ZINC_FINGER_C2H2_1"/>
    <property type="match status" value="1"/>
</dbReference>
<evidence type="ECO:0000256" key="1">
    <source>
        <dbReference type="PROSITE-ProRule" id="PRU00042"/>
    </source>
</evidence>
<feature type="domain" description="C2H2-type" evidence="4">
    <location>
        <begin position="162"/>
        <end position="186"/>
    </location>
</feature>
<accession>A0A5J4X7A5</accession>
<evidence type="ECO:0000256" key="3">
    <source>
        <dbReference type="SAM" id="MobiDB-lite"/>
    </source>
</evidence>
<feature type="region of interest" description="Disordered" evidence="3">
    <location>
        <begin position="81"/>
        <end position="107"/>
    </location>
</feature>
<protein>
    <submittedName>
        <fullName evidence="5">Putative DnaJ protein</fullName>
    </submittedName>
</protein>
<sequence length="1375" mass="158337">MKGTPTSKALARHLQNDLSIVDNDSRSMLKKDNVSITMNNREYSQALQDQQQMEQQCENIENDEALARLLQDQFDAENRRINSEKNFDLPIMPQKSGSGRGNPNKQKNNAQIHMSEICQELWNNATRNVRGADILESSINFDKKMEEKWKEIQPVIEVSENRRCKDCSLVFENAQGLDQHLKIMHSALGYLIGNLTNKFKSFSECVEESDNNDLLIKAAKDADFEQGFRVGIWEKIRNKIMILLNHPIKMKTSALGKLSLAVEKHQICKETLHLSLMLMEQVFLLGDKLPEQIQISIIRGMIFNLCQSGYLEKSPSAILVASDMLYRSESYLPEEQLLEWQYQSKLSIASLTHNILGQYRNKLVECFDISGNEEEIMGREVKLLQLVIDAVKNKDGLWAEAFEKFASEISERKELNMYQKALAQILLAGNQIIKHFPFLGIQTLMRSMLYYTDEIMCQTIGQLQLIPSVTEESFEAAGYMLSRKYIDLKQIAQEWVSDMISEDNPDRYMKSENIIVLLNADIQLAIVLLSIEEQLHKVYVENSNELNSVIRALFNALDEVQDLGFGPAEVSCMIYIAVQLIVLGKREQSKAQACMLVSLALIRRLVDQIRCYGPFLQNFTCQAAIIIITHATGELNTRNDWKMLKFVCELLYTNMQAFPWLPLGYCHSIFDTVYLCIQSQKICRIMKIQVDDILTEQSKPSNFLTTTKYPNSLSFVYSVQRLYYFAFVHEAFQMRNKMMTQGKSEIKSRKDCIASTLVDAGYSVEEMEKTINCPLIQRDTDGFRIAGKALTFNRSFNNRIYRRVDGIRIDIEQSKVQFIVVPSYNLASTNDCLLDDEDLFNSFLNPTGDIAFSLELLSPLQPYSPLHVAKVISRVPSRMTPEYECMLHADLLLKYLTTGTEASIKGPEFAYRSTSELIKPLTIQLQNIAQICSRQQLSQQFDSIHRIWIQAGQAPIQMKQESNDIFALRVGYCKMEVKVKKLERSIDGEIHDADEEAQIADSDSSTVQFGRQFTENYDRFGYYFPELLRLRELNKLRALICASRYFVKFGIHIKREEVISLWDQNRQKFNLPPKPSQSKVDEIFLEIERENYGHEWTSDEIYDVKSDIRRKLDDQYNEIRNHYKKPLQDLLGIYYYEHIGNSWLDDMDSRPIADALEKQLQTKCEIVGRILKPNKNLSTNENACFLVPATICYPSGGGIVIGGVHLTSTPESSDNAWEIQSPENQKNRDSVDVENTASQVIESDIRLKSNGRRNAQLVLRSIADDDKQPSHVRGWIKNEIRHIEQDRNNEELPDGVKVRKVIRNPIEYEMAHMRGFEASKGFDMTYTQLQLKIDHKNQHKYDDHGKSNKTADKESALYQHVDTMHKKYLEQAEKS</sequence>
<evidence type="ECO:0000259" key="4">
    <source>
        <dbReference type="PROSITE" id="PS50157"/>
    </source>
</evidence>
<reference evidence="5 6" key="1">
    <citation type="submission" date="2019-03" db="EMBL/GenBank/DDBJ databases">
        <title>Single cell metagenomics reveals metabolic interactions within the superorganism composed of flagellate Streblomastix strix and complex community of Bacteroidetes bacteria on its surface.</title>
        <authorList>
            <person name="Treitli S.C."/>
            <person name="Kolisko M."/>
            <person name="Husnik F."/>
            <person name="Keeling P."/>
            <person name="Hampl V."/>
        </authorList>
    </citation>
    <scope>NUCLEOTIDE SEQUENCE [LARGE SCALE GENOMIC DNA]</scope>
    <source>
        <strain evidence="5">ST1C</strain>
    </source>
</reference>
<keyword evidence="1" id="KW-0863">Zinc-finger</keyword>
<evidence type="ECO:0000256" key="2">
    <source>
        <dbReference type="SAM" id="Coils"/>
    </source>
</evidence>
<dbReference type="GO" id="GO:0008270">
    <property type="term" value="F:zinc ion binding"/>
    <property type="evidence" value="ECO:0007669"/>
    <property type="project" value="UniProtKB-KW"/>
</dbReference>
<dbReference type="InterPro" id="IPR029097">
    <property type="entry name" value="Ntox8"/>
</dbReference>
<evidence type="ECO:0000313" key="5">
    <source>
        <dbReference type="EMBL" id="KAA6403044.1"/>
    </source>
</evidence>
<dbReference type="EMBL" id="SNRW01000146">
    <property type="protein sequence ID" value="KAA6403044.1"/>
    <property type="molecule type" value="Genomic_DNA"/>
</dbReference>
<dbReference type="OrthoDB" id="10032891at2759"/>
<dbReference type="InterPro" id="IPR013087">
    <property type="entry name" value="Znf_C2H2_type"/>
</dbReference>
<comment type="caution">
    <text evidence="5">The sequence shown here is derived from an EMBL/GenBank/DDBJ whole genome shotgun (WGS) entry which is preliminary data.</text>
</comment>
<organism evidence="5 6">
    <name type="scientific">Streblomastix strix</name>
    <dbReference type="NCBI Taxonomy" id="222440"/>
    <lineage>
        <taxon>Eukaryota</taxon>
        <taxon>Metamonada</taxon>
        <taxon>Preaxostyla</taxon>
        <taxon>Oxymonadida</taxon>
        <taxon>Streblomastigidae</taxon>
        <taxon>Streblomastix</taxon>
    </lineage>
</organism>
<keyword evidence="1" id="KW-0479">Metal-binding</keyword>